<keyword evidence="1" id="KW-1133">Transmembrane helix</keyword>
<feature type="transmembrane region" description="Helical" evidence="1">
    <location>
        <begin position="42"/>
        <end position="61"/>
    </location>
</feature>
<organism evidence="2 3">
    <name type="scientific">Brachionus plicatilis</name>
    <name type="common">Marine rotifer</name>
    <name type="synonym">Brachionus muelleri</name>
    <dbReference type="NCBI Taxonomy" id="10195"/>
    <lineage>
        <taxon>Eukaryota</taxon>
        <taxon>Metazoa</taxon>
        <taxon>Spiralia</taxon>
        <taxon>Gnathifera</taxon>
        <taxon>Rotifera</taxon>
        <taxon>Eurotatoria</taxon>
        <taxon>Monogononta</taxon>
        <taxon>Pseudotrocha</taxon>
        <taxon>Ploima</taxon>
        <taxon>Brachionidae</taxon>
        <taxon>Brachionus</taxon>
    </lineage>
</organism>
<dbReference type="EMBL" id="REGN01001777">
    <property type="protein sequence ID" value="RNA32637.1"/>
    <property type="molecule type" value="Genomic_DNA"/>
</dbReference>
<proteinExistence type="predicted"/>
<protein>
    <submittedName>
        <fullName evidence="2">Uncharacterized protein</fullName>
    </submittedName>
</protein>
<name>A0A3M7SAE9_BRAPC</name>
<reference evidence="2 3" key="1">
    <citation type="journal article" date="2018" name="Sci. Rep.">
        <title>Genomic signatures of local adaptation to the degree of environmental predictability in rotifers.</title>
        <authorList>
            <person name="Franch-Gras L."/>
            <person name="Hahn C."/>
            <person name="Garcia-Roger E.M."/>
            <person name="Carmona M.J."/>
            <person name="Serra M."/>
            <person name="Gomez A."/>
        </authorList>
    </citation>
    <scope>NUCLEOTIDE SEQUENCE [LARGE SCALE GENOMIC DNA]</scope>
    <source>
        <strain evidence="2">HYR1</strain>
    </source>
</reference>
<evidence type="ECO:0000313" key="3">
    <source>
        <dbReference type="Proteomes" id="UP000276133"/>
    </source>
</evidence>
<gene>
    <name evidence="2" type="ORF">BpHYR1_053014</name>
</gene>
<dbReference type="Proteomes" id="UP000276133">
    <property type="component" value="Unassembled WGS sequence"/>
</dbReference>
<comment type="caution">
    <text evidence="2">The sequence shown here is derived from an EMBL/GenBank/DDBJ whole genome shotgun (WGS) entry which is preliminary data.</text>
</comment>
<accession>A0A3M7SAE9</accession>
<evidence type="ECO:0000256" key="1">
    <source>
        <dbReference type="SAM" id="Phobius"/>
    </source>
</evidence>
<keyword evidence="1" id="KW-0812">Transmembrane</keyword>
<sequence>MDQYVVRSSFLQNPANNTFSKCPKENKQLFSLINFISKLKVAFYYLLAFSRLLILFIIEIFTSQNQKTTDQNTQFTPHF</sequence>
<keyword evidence="1" id="KW-0472">Membrane</keyword>
<keyword evidence="3" id="KW-1185">Reference proteome</keyword>
<dbReference type="AlphaFoldDB" id="A0A3M7SAE9"/>
<evidence type="ECO:0000313" key="2">
    <source>
        <dbReference type="EMBL" id="RNA32637.1"/>
    </source>
</evidence>